<dbReference type="EMBL" id="JBHSMJ010000012">
    <property type="protein sequence ID" value="MFC5448858.1"/>
    <property type="molecule type" value="Genomic_DNA"/>
</dbReference>
<dbReference type="RefSeq" id="WP_270878697.1">
    <property type="nucleotide sequence ID" value="NZ_JAQFVF010000021.1"/>
</dbReference>
<proteinExistence type="predicted"/>
<dbReference type="Proteomes" id="UP001596044">
    <property type="component" value="Unassembled WGS sequence"/>
</dbReference>
<protein>
    <submittedName>
        <fullName evidence="3">Stalk domain-containing protein</fullName>
    </submittedName>
</protein>
<evidence type="ECO:0000313" key="3">
    <source>
        <dbReference type="EMBL" id="MFC5448858.1"/>
    </source>
</evidence>
<evidence type="ECO:0000313" key="4">
    <source>
        <dbReference type="Proteomes" id="UP001596044"/>
    </source>
</evidence>
<accession>A0ABW0K6C7</accession>
<dbReference type="InterPro" id="IPR012854">
    <property type="entry name" value="Cu_amine_oxidase-like_N"/>
</dbReference>
<sequence>MKKKLTVILTLAGLLGTTAAVGAEDVFEKVTGILHKDVKVLVDGQDSTLTPVYIDGKAYIPVRDAAAKLGYNVSYDDANKEIELSTHEDVVEAIRGTGVIVDVKPTDNGQYRIELLGKGTNAWVILFADEKTVITDGAGQTVAASELKAGTQITAEYGPVMAMSFPGQSHANKITVDAQRLVKEDAIQSVKHTDDGWQVQFGETKDGAAVPTLTLNAGKETSVLTAQGEPVKWEDLKAGTKVRAYYGPIETKSIPPQSPLFYLVVLSDAQTQAPAGKMTPEAAQAYRDLAWAKVSEQAAHITTKQDEAMVQIVAANDVAVMASTDEQKKLLADIQAANGTLVTVTYNTDKDELLGPLTAVFDSKTQTFIGFTVRR</sequence>
<reference evidence="4" key="1">
    <citation type="journal article" date="2019" name="Int. J. Syst. Evol. Microbiol.">
        <title>The Global Catalogue of Microorganisms (GCM) 10K type strain sequencing project: providing services to taxonomists for standard genome sequencing and annotation.</title>
        <authorList>
            <consortium name="The Broad Institute Genomics Platform"/>
            <consortium name="The Broad Institute Genome Sequencing Center for Infectious Disease"/>
            <person name="Wu L."/>
            <person name="Ma J."/>
        </authorList>
    </citation>
    <scope>NUCLEOTIDE SEQUENCE [LARGE SCALE GENOMIC DNA]</scope>
    <source>
        <strain evidence="4">KACC 11904</strain>
    </source>
</reference>
<name>A0ABW0K6C7_9BACL</name>
<gene>
    <name evidence="3" type="ORF">ACFPOG_11325</name>
</gene>
<keyword evidence="4" id="KW-1185">Reference proteome</keyword>
<feature type="signal peptide" evidence="1">
    <location>
        <begin position="1"/>
        <end position="23"/>
    </location>
</feature>
<feature type="domain" description="Copper amine oxidase-like N-terminal" evidence="2">
    <location>
        <begin position="43"/>
        <end position="93"/>
    </location>
</feature>
<organism evidence="3 4">
    <name type="scientific">Paenibacillus aestuarii</name>
    <dbReference type="NCBI Taxonomy" id="516965"/>
    <lineage>
        <taxon>Bacteria</taxon>
        <taxon>Bacillati</taxon>
        <taxon>Bacillota</taxon>
        <taxon>Bacilli</taxon>
        <taxon>Bacillales</taxon>
        <taxon>Paenibacillaceae</taxon>
        <taxon>Paenibacillus</taxon>
    </lineage>
</organism>
<dbReference type="Pfam" id="PF07833">
    <property type="entry name" value="Cu_amine_oxidN1"/>
    <property type="match status" value="1"/>
</dbReference>
<feature type="chain" id="PRO_5047264743" evidence="1">
    <location>
        <begin position="24"/>
        <end position="375"/>
    </location>
</feature>
<evidence type="ECO:0000259" key="2">
    <source>
        <dbReference type="Pfam" id="PF07833"/>
    </source>
</evidence>
<comment type="caution">
    <text evidence="3">The sequence shown here is derived from an EMBL/GenBank/DDBJ whole genome shotgun (WGS) entry which is preliminary data.</text>
</comment>
<evidence type="ECO:0000256" key="1">
    <source>
        <dbReference type="SAM" id="SignalP"/>
    </source>
</evidence>
<keyword evidence="1" id="KW-0732">Signal</keyword>